<sequence length="255" mass="30170">MSSHKRRATLFPEERYDDPVDDDDGEWEKIVQDPVKRLEFERKCVEDELTNQKRIIILQANPSTRSHCRFWDCVPRKFNGEPNIRSAFRFNLKDLSARYYEPNKYYHVSCMEQIFPDLSALVQRGVLKMEGGVTQLTIASWQIPRFHTAVEDWFHYEGRTFEVEIYDRFQRDHSRWRRETSTLEINHQLESHEGSSQDCEKCGEVPNEPLRKDYFPEEPRSSILSEVLASVTGVTQLDGVDEDLRAPRSKKPRRE</sequence>
<protein>
    <submittedName>
        <fullName evidence="2">Uncharacterized protein</fullName>
    </submittedName>
</protein>
<dbReference type="AlphaFoldDB" id="A0A2V5HNL1"/>
<evidence type="ECO:0000313" key="2">
    <source>
        <dbReference type="EMBL" id="PYI17830.1"/>
    </source>
</evidence>
<reference evidence="2 3" key="1">
    <citation type="submission" date="2018-02" db="EMBL/GenBank/DDBJ databases">
        <title>The genomes of Aspergillus section Nigri reveals drivers in fungal speciation.</title>
        <authorList>
            <consortium name="DOE Joint Genome Institute"/>
            <person name="Vesth T.C."/>
            <person name="Nybo J."/>
            <person name="Theobald S."/>
            <person name="Brandl J."/>
            <person name="Frisvad J.C."/>
            <person name="Nielsen K.F."/>
            <person name="Lyhne E.K."/>
            <person name="Kogle M.E."/>
            <person name="Kuo A."/>
            <person name="Riley R."/>
            <person name="Clum A."/>
            <person name="Nolan M."/>
            <person name="Lipzen A."/>
            <person name="Salamov A."/>
            <person name="Henrissat B."/>
            <person name="Wiebenga A."/>
            <person name="De vries R.P."/>
            <person name="Grigoriev I.V."/>
            <person name="Mortensen U.H."/>
            <person name="Andersen M.R."/>
            <person name="Baker S.E."/>
        </authorList>
    </citation>
    <scope>NUCLEOTIDE SEQUENCE [LARGE SCALE GENOMIC DNA]</scope>
    <source>
        <strain evidence="2 3">CBS 115571</strain>
    </source>
</reference>
<organism evidence="2 3">
    <name type="scientific">Aspergillus violaceofuscus (strain CBS 115571)</name>
    <dbReference type="NCBI Taxonomy" id="1450538"/>
    <lineage>
        <taxon>Eukaryota</taxon>
        <taxon>Fungi</taxon>
        <taxon>Dikarya</taxon>
        <taxon>Ascomycota</taxon>
        <taxon>Pezizomycotina</taxon>
        <taxon>Eurotiomycetes</taxon>
        <taxon>Eurotiomycetidae</taxon>
        <taxon>Eurotiales</taxon>
        <taxon>Aspergillaceae</taxon>
        <taxon>Aspergillus</taxon>
    </lineage>
</organism>
<dbReference type="OMA" id="SCMEQIF"/>
<gene>
    <name evidence="2" type="ORF">BO99DRAFT_336991</name>
</gene>
<keyword evidence="3" id="KW-1185">Reference proteome</keyword>
<accession>A0A2V5HNL1</accession>
<feature type="region of interest" description="Disordered" evidence="1">
    <location>
        <begin position="1"/>
        <end position="24"/>
    </location>
</feature>
<name>A0A2V5HNL1_ASPV1</name>
<proteinExistence type="predicted"/>
<evidence type="ECO:0000256" key="1">
    <source>
        <dbReference type="SAM" id="MobiDB-lite"/>
    </source>
</evidence>
<evidence type="ECO:0000313" key="3">
    <source>
        <dbReference type="Proteomes" id="UP000249829"/>
    </source>
</evidence>
<dbReference type="Proteomes" id="UP000249829">
    <property type="component" value="Unassembled WGS sequence"/>
</dbReference>
<dbReference type="EMBL" id="KZ825151">
    <property type="protein sequence ID" value="PYI17830.1"/>
    <property type="molecule type" value="Genomic_DNA"/>
</dbReference>